<evidence type="ECO:0000256" key="1">
    <source>
        <dbReference type="SAM" id="MobiDB-lite"/>
    </source>
</evidence>
<organism evidence="2 3">
    <name type="scientific">Strongyloides venezuelensis</name>
    <name type="common">Threadworm</name>
    <dbReference type="NCBI Taxonomy" id="75913"/>
    <lineage>
        <taxon>Eukaryota</taxon>
        <taxon>Metazoa</taxon>
        <taxon>Ecdysozoa</taxon>
        <taxon>Nematoda</taxon>
        <taxon>Chromadorea</taxon>
        <taxon>Rhabditida</taxon>
        <taxon>Tylenchina</taxon>
        <taxon>Panagrolaimomorpha</taxon>
        <taxon>Strongyloidoidea</taxon>
        <taxon>Strongyloididae</taxon>
        <taxon>Strongyloides</taxon>
    </lineage>
</organism>
<dbReference type="WBParaSite" id="SVE_1785300.1">
    <property type="protein sequence ID" value="SVE_1785300.1"/>
    <property type="gene ID" value="SVE_1785300"/>
</dbReference>
<evidence type="ECO:0000313" key="3">
    <source>
        <dbReference type="WBParaSite" id="SVE_1785300.1"/>
    </source>
</evidence>
<protein>
    <submittedName>
        <fullName evidence="3">Uncharacterized protein</fullName>
    </submittedName>
</protein>
<dbReference type="AlphaFoldDB" id="A0A0K0FZH4"/>
<feature type="region of interest" description="Disordered" evidence="1">
    <location>
        <begin position="1"/>
        <end position="59"/>
    </location>
</feature>
<reference evidence="2" key="1">
    <citation type="submission" date="2014-07" db="EMBL/GenBank/DDBJ databases">
        <authorList>
            <person name="Martin A.A"/>
            <person name="De Silva N."/>
        </authorList>
    </citation>
    <scope>NUCLEOTIDE SEQUENCE</scope>
</reference>
<keyword evidence="2" id="KW-1185">Reference proteome</keyword>
<accession>A0A0K0FZH4</accession>
<name>A0A0K0FZH4_STRVS</name>
<sequence length="84" mass="9705">MKEKIKEVDNHNDKENGRVDDDEKDDENENKNESDSMLSDHNFSKSKTVGNHLEVKNEDDKLKDVILVLPKKRVRISTPDNNGQ</sequence>
<proteinExistence type="predicted"/>
<evidence type="ECO:0000313" key="2">
    <source>
        <dbReference type="Proteomes" id="UP000035680"/>
    </source>
</evidence>
<dbReference type="Proteomes" id="UP000035680">
    <property type="component" value="Unassembled WGS sequence"/>
</dbReference>
<feature type="compositionally biased region" description="Basic and acidic residues" evidence="1">
    <location>
        <begin position="1"/>
        <end position="21"/>
    </location>
</feature>
<feature type="compositionally biased region" description="Polar residues" evidence="1">
    <location>
        <begin position="37"/>
        <end position="49"/>
    </location>
</feature>
<reference evidence="3" key="2">
    <citation type="submission" date="2015-08" db="UniProtKB">
        <authorList>
            <consortium name="WormBaseParasite"/>
        </authorList>
    </citation>
    <scope>IDENTIFICATION</scope>
</reference>